<dbReference type="InterPro" id="IPR007921">
    <property type="entry name" value="CHAP_dom"/>
</dbReference>
<dbReference type="Proteomes" id="UP001238096">
    <property type="component" value="Chromosome"/>
</dbReference>
<evidence type="ECO:0000313" key="5">
    <source>
        <dbReference type="Proteomes" id="UP001238096"/>
    </source>
</evidence>
<evidence type="ECO:0000256" key="1">
    <source>
        <dbReference type="ARBA" id="ARBA00001561"/>
    </source>
</evidence>
<dbReference type="EC" id="3.5.1.28" evidence="2"/>
<dbReference type="InterPro" id="IPR038765">
    <property type="entry name" value="Papain-like_cys_pep_sf"/>
</dbReference>
<proteinExistence type="predicted"/>
<dbReference type="Gene3D" id="3.90.1720.10">
    <property type="entry name" value="endopeptidase domain like (from Nostoc punctiforme)"/>
    <property type="match status" value="1"/>
</dbReference>
<dbReference type="PROSITE" id="PS50911">
    <property type="entry name" value="CHAP"/>
    <property type="match status" value="1"/>
</dbReference>
<reference evidence="5" key="1">
    <citation type="submission" date="2022-10" db="EMBL/GenBank/DDBJ databases">
        <title>Streptococcus didelphis as causative of fatal infections in opossums (Didelphis albiventris).</title>
        <authorList>
            <person name="Breyer G.M."/>
            <person name="Da Silva M.E.R.J."/>
            <person name="Siqueira F.M."/>
        </authorList>
    </citation>
    <scope>NUCLEOTIDE SEQUENCE [LARGE SCALE GENOMIC DNA]</scope>
    <source>
        <strain evidence="5">LBVP101/21</strain>
    </source>
</reference>
<comment type="catalytic activity">
    <reaction evidence="1">
        <text>Hydrolyzes the link between N-acetylmuramoyl residues and L-amino acid residues in certain cell-wall glycopeptides.</text>
        <dbReference type="EC" id="3.5.1.28"/>
    </reaction>
</comment>
<dbReference type="Pfam" id="PF05257">
    <property type="entry name" value="CHAP"/>
    <property type="match status" value="1"/>
</dbReference>
<gene>
    <name evidence="4" type="ORF">N1496_05355</name>
</gene>
<evidence type="ECO:0000259" key="3">
    <source>
        <dbReference type="PROSITE" id="PS50911"/>
    </source>
</evidence>
<organism evidence="4 5">
    <name type="scientific">Streptococcus didelphis</name>
    <dbReference type="NCBI Taxonomy" id="102886"/>
    <lineage>
        <taxon>Bacteria</taxon>
        <taxon>Bacillati</taxon>
        <taxon>Bacillota</taxon>
        <taxon>Bacilli</taxon>
        <taxon>Lactobacillales</taxon>
        <taxon>Streptococcaceae</taxon>
        <taxon>Streptococcus</taxon>
    </lineage>
</organism>
<dbReference type="SUPFAM" id="SSF54001">
    <property type="entry name" value="Cysteine proteinases"/>
    <property type="match status" value="1"/>
</dbReference>
<dbReference type="EMBL" id="CP110509">
    <property type="protein sequence ID" value="WMB27610.1"/>
    <property type="molecule type" value="Genomic_DNA"/>
</dbReference>
<protein>
    <recommendedName>
        <fullName evidence="2">N-acetylmuramoyl-L-alanine amidase</fullName>
        <ecNumber evidence="2">3.5.1.28</ecNumber>
    </recommendedName>
</protein>
<feature type="domain" description="Peptidase C51" evidence="3">
    <location>
        <begin position="1"/>
        <end position="111"/>
    </location>
</feature>
<name>A0ABY9LFA5_9STRE</name>
<evidence type="ECO:0000313" key="4">
    <source>
        <dbReference type="EMBL" id="WMB27610.1"/>
    </source>
</evidence>
<dbReference type="Gene3D" id="2.30.30.40">
    <property type="entry name" value="SH3 Domains"/>
    <property type="match status" value="1"/>
</dbReference>
<dbReference type="InterPro" id="IPR003646">
    <property type="entry name" value="SH3-like_bac-type"/>
</dbReference>
<sequence length="309" mass="35029">MYLRQCTSFVAFRLSKINGFTLPAGYGNADTWGHIARQQGYRVDKKATVGSVAWFDKNINNAHSLYGHVAWVAEVNGDQVILEEYNYNAGQGPEKYHKRQIHKNQVSGFIHFKDLNQDSNPTSSHQLSQTKLLPNKGSYYFKKSLPIKAKPILKEKDITYYQTGQIVYYDQTLIDDGYQWISYIGYSGNRRYIPIEKIRESKKPETFHAGQEVTFTGPFQVSQNHGWMISSNQLAGGPASQLNWLDPGPALETTKNGQKSGDQVLLPGDYFTIPGKYKILQVHQTSKGLLIQIGQRQTWVSMDQVKAVQ</sequence>
<evidence type="ECO:0000256" key="2">
    <source>
        <dbReference type="ARBA" id="ARBA00011901"/>
    </source>
</evidence>
<accession>A0ABY9LFA5</accession>
<dbReference type="Pfam" id="PF08460">
    <property type="entry name" value="SH3_5"/>
    <property type="match status" value="1"/>
</dbReference>
<keyword evidence="5" id="KW-1185">Reference proteome</keyword>